<evidence type="ECO:0000313" key="2">
    <source>
        <dbReference type="Proteomes" id="UP000034883"/>
    </source>
</evidence>
<evidence type="ECO:0000313" key="1">
    <source>
        <dbReference type="EMBL" id="AKF06029.1"/>
    </source>
</evidence>
<name>A0A0F6SEZ0_9BACT</name>
<dbReference type="Pfam" id="PF14559">
    <property type="entry name" value="TPR_19"/>
    <property type="match status" value="1"/>
</dbReference>
<dbReference type="RefSeq" id="WP_053233241.1">
    <property type="nucleotide sequence ID" value="NZ_CP011125.1"/>
</dbReference>
<dbReference type="Proteomes" id="UP000034883">
    <property type="component" value="Chromosome"/>
</dbReference>
<accession>A0A0F6SEZ0</accession>
<keyword evidence="2" id="KW-1185">Reference proteome</keyword>
<dbReference type="SUPFAM" id="SSF48452">
    <property type="entry name" value="TPR-like"/>
    <property type="match status" value="1"/>
</dbReference>
<dbReference type="EMBL" id="CP011125">
    <property type="protein sequence ID" value="AKF06029.1"/>
    <property type="molecule type" value="Genomic_DNA"/>
</dbReference>
<dbReference type="KEGG" id="samy:DB32_003178"/>
<dbReference type="Gene3D" id="1.25.40.10">
    <property type="entry name" value="Tetratricopeptide repeat domain"/>
    <property type="match status" value="1"/>
</dbReference>
<dbReference type="InterPro" id="IPR011990">
    <property type="entry name" value="TPR-like_helical_dom_sf"/>
</dbReference>
<dbReference type="STRING" id="927083.DB32_003178"/>
<sequence length="102" mass="11242">MSKRLEMLEMVASKKPDDPFVWYARAMELRSLDRKDEALAAFGDVATKFPTYVPTYLMGAQVAAELGRTDEARAFAQRGIEQARAGGDGHALSELDSFLATL</sequence>
<dbReference type="AlphaFoldDB" id="A0A0F6SEZ0"/>
<organism evidence="1 2">
    <name type="scientific">Sandaracinus amylolyticus</name>
    <dbReference type="NCBI Taxonomy" id="927083"/>
    <lineage>
        <taxon>Bacteria</taxon>
        <taxon>Pseudomonadati</taxon>
        <taxon>Myxococcota</taxon>
        <taxon>Polyangia</taxon>
        <taxon>Polyangiales</taxon>
        <taxon>Sandaracinaceae</taxon>
        <taxon>Sandaracinus</taxon>
    </lineage>
</organism>
<dbReference type="OrthoDB" id="5521562at2"/>
<protein>
    <submittedName>
        <fullName evidence="1">Uncharacterized protein</fullName>
    </submittedName>
</protein>
<proteinExistence type="predicted"/>
<gene>
    <name evidence="1" type="ORF">DB32_003178</name>
</gene>
<reference evidence="1 2" key="1">
    <citation type="submission" date="2015-03" db="EMBL/GenBank/DDBJ databases">
        <title>Genome assembly of Sandaracinus amylolyticus DSM 53668.</title>
        <authorList>
            <person name="Sharma G."/>
            <person name="Subramanian S."/>
        </authorList>
    </citation>
    <scope>NUCLEOTIDE SEQUENCE [LARGE SCALE GENOMIC DNA]</scope>
    <source>
        <strain evidence="1 2">DSM 53668</strain>
    </source>
</reference>